<dbReference type="EMBL" id="BPUX01000022">
    <property type="protein sequence ID" value="GJH43029.1"/>
    <property type="molecule type" value="Genomic_DNA"/>
</dbReference>
<keyword evidence="6" id="KW-1185">Reference proteome</keyword>
<feature type="chain" id="PRO_5016573572" evidence="1">
    <location>
        <begin position="20"/>
        <end position="202"/>
    </location>
</feature>
<keyword evidence="1" id="KW-0732">Signal</keyword>
<dbReference type="Pfam" id="PF26367">
    <property type="entry name" value="DUF8095"/>
    <property type="match status" value="1"/>
</dbReference>
<accession>A0A379EVD8</accession>
<organism evidence="4 5">
    <name type="scientific">Pasteurella canis</name>
    <dbReference type="NCBI Taxonomy" id="753"/>
    <lineage>
        <taxon>Bacteria</taxon>
        <taxon>Pseudomonadati</taxon>
        <taxon>Pseudomonadota</taxon>
        <taxon>Gammaproteobacteria</taxon>
        <taxon>Pasteurellales</taxon>
        <taxon>Pasteurellaceae</taxon>
        <taxon>Pasteurella</taxon>
    </lineage>
</organism>
<feature type="signal peptide" evidence="1">
    <location>
        <begin position="1"/>
        <end position="19"/>
    </location>
</feature>
<evidence type="ECO:0000313" key="4">
    <source>
        <dbReference type="EMBL" id="SUC10320.1"/>
    </source>
</evidence>
<feature type="domain" description="DUF8095" evidence="2">
    <location>
        <begin position="60"/>
        <end position="198"/>
    </location>
</feature>
<proteinExistence type="predicted"/>
<evidence type="ECO:0000313" key="3">
    <source>
        <dbReference type="EMBL" id="GJH43029.1"/>
    </source>
</evidence>
<dbReference type="Proteomes" id="UP001052140">
    <property type="component" value="Unassembled WGS sequence"/>
</dbReference>
<dbReference type="EMBL" id="UGTV01000015">
    <property type="protein sequence ID" value="SUC10320.1"/>
    <property type="molecule type" value="Genomic_DNA"/>
</dbReference>
<dbReference type="InterPro" id="IPR058408">
    <property type="entry name" value="DUF8095"/>
</dbReference>
<reference evidence="3" key="2">
    <citation type="submission" date="2024-05" db="EMBL/GenBank/DDBJ databases">
        <title>Determining zoonotic pasteurella genome.</title>
        <authorList>
            <person name="Maeda T."/>
            <person name="Takahashi T."/>
            <person name="Yoshida H."/>
        </authorList>
    </citation>
    <scope>NUCLEOTIDE SEQUENCE</scope>
    <source>
        <strain evidence="3">PA42</strain>
    </source>
</reference>
<reference evidence="4 5" key="1">
    <citation type="submission" date="2018-06" db="EMBL/GenBank/DDBJ databases">
        <authorList>
            <consortium name="Pathogen Informatics"/>
            <person name="Doyle S."/>
        </authorList>
    </citation>
    <scope>NUCLEOTIDE SEQUENCE [LARGE SCALE GENOMIC DNA]</scope>
    <source>
        <strain evidence="4 5">NCTC11621</strain>
    </source>
</reference>
<sequence length="202" mass="22482">MHLKVLMLGSLLLSSVSFAESWSIRISENSFTKTYGSSEESTPHEERSLLDIHNEKPTHIAYVNRGATHKLNPSMDIKDAKALAASIEFEVFQINETKSSHTIFESGAGICSGFNSKVGVDVTDATTYYVVPVNKTEYYTNIATATVSSKADAKNMQYVPLFYIQDPKLAQKVQTEEHKQGKNLADQNIQQRKNMLSGVICR</sequence>
<evidence type="ECO:0000313" key="6">
    <source>
        <dbReference type="Proteomes" id="UP001052140"/>
    </source>
</evidence>
<protein>
    <submittedName>
        <fullName evidence="4">Lipoprotein-2</fullName>
    </submittedName>
</protein>
<evidence type="ECO:0000259" key="2">
    <source>
        <dbReference type="Pfam" id="PF26367"/>
    </source>
</evidence>
<keyword evidence="4" id="KW-0449">Lipoprotein</keyword>
<dbReference type="AlphaFoldDB" id="A0A379EVD8"/>
<evidence type="ECO:0000313" key="5">
    <source>
        <dbReference type="Proteomes" id="UP000254704"/>
    </source>
</evidence>
<evidence type="ECO:0000256" key="1">
    <source>
        <dbReference type="SAM" id="SignalP"/>
    </source>
</evidence>
<gene>
    <name evidence="4" type="ORF">NCTC11621_01371</name>
    <name evidence="3" type="ORF">PA42_12030</name>
</gene>
<name>A0A379EVD8_9PAST</name>
<dbReference type="Proteomes" id="UP000254704">
    <property type="component" value="Unassembled WGS sequence"/>
</dbReference>